<organism evidence="3 4">
    <name type="scientific">Bremerella volcania</name>
    <dbReference type="NCBI Taxonomy" id="2527984"/>
    <lineage>
        <taxon>Bacteria</taxon>
        <taxon>Pseudomonadati</taxon>
        <taxon>Planctomycetota</taxon>
        <taxon>Planctomycetia</taxon>
        <taxon>Pirellulales</taxon>
        <taxon>Pirellulaceae</taxon>
        <taxon>Bremerella</taxon>
    </lineage>
</organism>
<feature type="compositionally biased region" description="Pro residues" evidence="1">
    <location>
        <begin position="372"/>
        <end position="381"/>
    </location>
</feature>
<dbReference type="AlphaFoldDB" id="A0A518CAE0"/>
<evidence type="ECO:0000256" key="1">
    <source>
        <dbReference type="SAM" id="MobiDB-lite"/>
    </source>
</evidence>
<evidence type="ECO:0000313" key="3">
    <source>
        <dbReference type="EMBL" id="QDU76185.1"/>
    </source>
</evidence>
<proteinExistence type="predicted"/>
<feature type="signal peptide" evidence="2">
    <location>
        <begin position="1"/>
        <end position="17"/>
    </location>
</feature>
<dbReference type="PROSITE" id="PS51257">
    <property type="entry name" value="PROKAR_LIPOPROTEIN"/>
    <property type="match status" value="1"/>
</dbReference>
<reference evidence="4" key="1">
    <citation type="submission" date="2019-02" db="EMBL/GenBank/DDBJ databases">
        <title>Deep-cultivation of Planctomycetes and their phenomic and genomic characterization uncovers novel biology.</title>
        <authorList>
            <person name="Wiegand S."/>
            <person name="Jogler M."/>
            <person name="Boedeker C."/>
            <person name="Pinto D."/>
            <person name="Vollmers J."/>
            <person name="Rivas-Marin E."/>
            <person name="Kohn T."/>
            <person name="Peeters S.H."/>
            <person name="Heuer A."/>
            <person name="Rast P."/>
            <person name="Oberbeckmann S."/>
            <person name="Bunk B."/>
            <person name="Jeske O."/>
            <person name="Meyerdierks A."/>
            <person name="Storesund J.E."/>
            <person name="Kallscheuer N."/>
            <person name="Luecker S."/>
            <person name="Lage O.M."/>
            <person name="Pohl T."/>
            <person name="Merkel B.J."/>
            <person name="Hornburger P."/>
            <person name="Mueller R.-W."/>
            <person name="Bruemmer F."/>
            <person name="Labrenz M."/>
            <person name="Spormann A.M."/>
            <person name="Op den Camp H."/>
            <person name="Overmann J."/>
            <person name="Amann R."/>
            <person name="Jetten M.S.M."/>
            <person name="Mascher T."/>
            <person name="Medema M.H."/>
            <person name="Devos D.P."/>
            <person name="Kaster A.-K."/>
            <person name="Ovreas L."/>
            <person name="Rohde M."/>
            <person name="Galperin M.Y."/>
            <person name="Jogler C."/>
        </authorList>
    </citation>
    <scope>NUCLEOTIDE SEQUENCE [LARGE SCALE GENOMIC DNA]</scope>
    <source>
        <strain evidence="4">Pan97</strain>
    </source>
</reference>
<feature type="compositionally biased region" description="Low complexity" evidence="1">
    <location>
        <begin position="176"/>
        <end position="189"/>
    </location>
</feature>
<name>A0A518CAE0_9BACT</name>
<evidence type="ECO:0000256" key="2">
    <source>
        <dbReference type="SAM" id="SignalP"/>
    </source>
</evidence>
<feature type="compositionally biased region" description="Low complexity" evidence="1">
    <location>
        <begin position="247"/>
        <end position="277"/>
    </location>
</feature>
<feature type="region of interest" description="Disordered" evidence="1">
    <location>
        <begin position="172"/>
        <end position="191"/>
    </location>
</feature>
<dbReference type="Proteomes" id="UP000318626">
    <property type="component" value="Chromosome"/>
</dbReference>
<dbReference type="EMBL" id="CP036289">
    <property type="protein sequence ID" value="QDU76185.1"/>
    <property type="molecule type" value="Genomic_DNA"/>
</dbReference>
<protein>
    <submittedName>
        <fullName evidence="3">Uncharacterized protein</fullName>
    </submittedName>
</protein>
<accession>A0A518CAE0</accession>
<feature type="compositionally biased region" description="Polar residues" evidence="1">
    <location>
        <begin position="351"/>
        <end position="371"/>
    </location>
</feature>
<dbReference type="KEGG" id="bvo:Pan97_32300"/>
<feature type="region of interest" description="Disordered" evidence="1">
    <location>
        <begin position="325"/>
        <end position="381"/>
    </location>
</feature>
<sequence length="381" mass="42561" precursor="true">MQRTAFALSLIYLTVLAASGCSSLGKMPSMPWEDEEPEYKVPLKMVVTWKDAVRYNPNDPPTRGFGGRIHFYDETQKPVRVEGSLTIYGYDDARQGDIDTERPNRKFVFEADKLQSHYSMSKLGHSYSFWIPWDRAGGEQKEITLAPFFHTATGQLIMSEQSKHLLMGVAKKDENQSPSPQYQPSPSDQTMPEVAQVHFQRNMGPAMPPMQQPQGTQQQGSKLNTTTIELPSTMKERLRYVAPSMQQPTPQQMMPSHYPHQPAMPQYPATQQQPAQPLMNQASAQYQGGPYQSRAPQSMQLKPGVNLQTFRPDFADSKAYSNYLASGQQPTGQPVMAPAIQAGSPPMTPQLPVTQTGRSTANHLQTPQSPTLWPPGLPQTR</sequence>
<feature type="chain" id="PRO_5022152292" evidence="2">
    <location>
        <begin position="18"/>
        <end position="381"/>
    </location>
</feature>
<keyword evidence="4" id="KW-1185">Reference proteome</keyword>
<evidence type="ECO:0000313" key="4">
    <source>
        <dbReference type="Proteomes" id="UP000318626"/>
    </source>
</evidence>
<feature type="region of interest" description="Disordered" evidence="1">
    <location>
        <begin position="247"/>
        <end position="280"/>
    </location>
</feature>
<gene>
    <name evidence="3" type="ORF">Pan97_32300</name>
</gene>
<keyword evidence="2" id="KW-0732">Signal</keyword>